<gene>
    <name evidence="2" type="ORF">Tpal_1234</name>
</gene>
<reference evidence="2 3" key="1">
    <citation type="submission" date="2016-02" db="EMBL/GenBank/DDBJ databases">
        <authorList>
            <person name="Wen L."/>
            <person name="He K."/>
            <person name="Yang H."/>
        </authorList>
    </citation>
    <scope>NUCLEOTIDE SEQUENCE [LARGE SCALE GENOMIC DNA]</scope>
    <source>
        <strain evidence="2">Trichococcus palustris</strain>
    </source>
</reference>
<dbReference type="STRING" id="140314.SAMN04488076_11277"/>
<feature type="domain" description="YdhG-like" evidence="1">
    <location>
        <begin position="24"/>
        <end position="114"/>
    </location>
</feature>
<dbReference type="AlphaFoldDB" id="A0A143YJM2"/>
<dbReference type="RefSeq" id="WP_087032565.1">
    <property type="nucleotide sequence ID" value="NZ_FJNE01000003.1"/>
</dbReference>
<organism evidence="2 3">
    <name type="scientific">Trichococcus palustris</name>
    <dbReference type="NCBI Taxonomy" id="140314"/>
    <lineage>
        <taxon>Bacteria</taxon>
        <taxon>Bacillati</taxon>
        <taxon>Bacillota</taxon>
        <taxon>Bacilli</taxon>
        <taxon>Lactobacillales</taxon>
        <taxon>Carnobacteriaceae</taxon>
        <taxon>Trichococcus</taxon>
    </lineage>
</organism>
<dbReference type="InterPro" id="IPR014922">
    <property type="entry name" value="YdhG-like"/>
</dbReference>
<evidence type="ECO:0000313" key="3">
    <source>
        <dbReference type="Proteomes" id="UP000242754"/>
    </source>
</evidence>
<evidence type="ECO:0000259" key="1">
    <source>
        <dbReference type="Pfam" id="PF08818"/>
    </source>
</evidence>
<keyword evidence="3" id="KW-1185">Reference proteome</keyword>
<dbReference type="EMBL" id="FJNE01000003">
    <property type="protein sequence ID" value="CZQ90248.1"/>
    <property type="molecule type" value="Genomic_DNA"/>
</dbReference>
<proteinExistence type="predicted"/>
<dbReference type="Pfam" id="PF08818">
    <property type="entry name" value="DUF1801"/>
    <property type="match status" value="1"/>
</dbReference>
<dbReference type="OrthoDB" id="115213at2"/>
<accession>A0A143YJM2</accession>
<sequence length="128" mass="14797">MDGSNDKVETIDAYISLQSEDIQGILQEMRRVIREEAPEATEKISYQMPTFYLNGNLVHFAAQKHHLGFYPTPRAIEAFKEELSSYKTSKGAVQFPLDKPIPYDLVRRMVRYRVEESARAAEQKKSKK</sequence>
<name>A0A143YJM2_9LACT</name>
<evidence type="ECO:0000313" key="2">
    <source>
        <dbReference type="EMBL" id="CZQ90248.1"/>
    </source>
</evidence>
<dbReference type="SUPFAM" id="SSF159888">
    <property type="entry name" value="YdhG-like"/>
    <property type="match status" value="1"/>
</dbReference>
<dbReference type="Gene3D" id="3.90.1150.200">
    <property type="match status" value="1"/>
</dbReference>
<dbReference type="Proteomes" id="UP000242754">
    <property type="component" value="Unassembled WGS sequence"/>
</dbReference>
<protein>
    <recommendedName>
        <fullName evidence="1">YdhG-like domain-containing protein</fullName>
    </recommendedName>
</protein>